<organism evidence="1 2">
    <name type="scientific">Aeromicrobium ginsengisoli</name>
    <dbReference type="NCBI Taxonomy" id="363867"/>
    <lineage>
        <taxon>Bacteria</taxon>
        <taxon>Bacillati</taxon>
        <taxon>Actinomycetota</taxon>
        <taxon>Actinomycetes</taxon>
        <taxon>Propionibacteriales</taxon>
        <taxon>Nocardioidaceae</taxon>
        <taxon>Aeromicrobium</taxon>
    </lineage>
</organism>
<dbReference type="AlphaFoldDB" id="A0A5M4FJ78"/>
<dbReference type="InterPro" id="IPR054271">
    <property type="entry name" value="DUF7002"/>
</dbReference>
<name>A0A5M4FJ78_9ACTN</name>
<dbReference type="Pfam" id="PF22531">
    <property type="entry name" value="DUF7002"/>
    <property type="match status" value="1"/>
</dbReference>
<proteinExistence type="predicted"/>
<dbReference type="OrthoDB" id="154268at2"/>
<evidence type="ECO:0000313" key="1">
    <source>
        <dbReference type="EMBL" id="KAA1399645.1"/>
    </source>
</evidence>
<dbReference type="Proteomes" id="UP000380867">
    <property type="component" value="Unassembled WGS sequence"/>
</dbReference>
<comment type="caution">
    <text evidence="1">The sequence shown here is derived from an EMBL/GenBank/DDBJ whole genome shotgun (WGS) entry which is preliminary data.</text>
</comment>
<accession>A0A5M4FJ78</accession>
<evidence type="ECO:0000313" key="2">
    <source>
        <dbReference type="Proteomes" id="UP000380867"/>
    </source>
</evidence>
<keyword evidence="2" id="KW-1185">Reference proteome</keyword>
<reference evidence="1" key="1">
    <citation type="submission" date="2019-09" db="EMBL/GenBank/DDBJ databases">
        <authorList>
            <person name="Li J."/>
        </authorList>
    </citation>
    <scope>NUCLEOTIDE SEQUENCE [LARGE SCALE GENOMIC DNA]</scope>
    <source>
        <strain evidence="1">JCM 14732</strain>
    </source>
</reference>
<gene>
    <name evidence="1" type="ORF">ESP70_002470</name>
</gene>
<sequence>MAAQSAWPSIREHGLLSAEGLADLYRVRGAKRHALLGEVRRESITLKRLGMSPAIVRDQKPMKFIHEKIEAGSTLEQYLAAINARVFFWPTRERLERLTRSREYADQPKVVLHVSTSALVDRYGELIELCRFNSGAVTQKNHPPRGHQSWVPVRDYRYDEHRAAHGPDGALAEVTVRGSVPDVLDIVTEIERIP</sequence>
<protein>
    <submittedName>
        <fullName evidence="1">Uncharacterized protein</fullName>
    </submittedName>
</protein>
<dbReference type="EMBL" id="SDPQ02000001">
    <property type="protein sequence ID" value="KAA1399645.1"/>
    <property type="molecule type" value="Genomic_DNA"/>
</dbReference>